<dbReference type="RefSeq" id="XP_045140287.1">
    <property type="nucleotide sequence ID" value="XM_045284352.1"/>
</dbReference>
<sequence length="224" mass="26625">MSCLPKTRVSRSRQWVCEDKKPQGTDLLHGPLLYDSVRKGVDDFCRWATAIGSSKIDEEFILQQFDIDCENKPSCDALHTMRLNKVPQDQKSSVGPSKLRELDLPFQELDFKKKLQKPQNPYKREWVKMRYGAWYLNTKLWKKQRADEPLVDPKILQKAQDENFQKELQEKEDLLEELHWMIAFKDFVLRRGYRMPRFLEKMNSRKECKSKSNKIPIKQSTNTK</sequence>
<evidence type="ECO:0000313" key="1">
    <source>
        <dbReference type="Proteomes" id="UP000694863"/>
    </source>
</evidence>
<accession>A0AC55CKK8</accession>
<protein>
    <submittedName>
        <fullName evidence="2">Protein FAM47E</fullName>
    </submittedName>
</protein>
<name>A0AC55CKK8_ECHTE</name>
<reference evidence="2" key="1">
    <citation type="submission" date="2025-08" db="UniProtKB">
        <authorList>
            <consortium name="RefSeq"/>
        </authorList>
    </citation>
    <scope>IDENTIFICATION</scope>
</reference>
<evidence type="ECO:0000313" key="2">
    <source>
        <dbReference type="RefSeq" id="XP_045140287.1"/>
    </source>
</evidence>
<dbReference type="Proteomes" id="UP000694863">
    <property type="component" value="Unplaced"/>
</dbReference>
<proteinExistence type="predicted"/>
<keyword evidence="1" id="KW-1185">Reference proteome</keyword>
<gene>
    <name evidence="2" type="primary">LOC101655225</name>
</gene>
<organism evidence="1 2">
    <name type="scientific">Echinops telfairi</name>
    <name type="common">Lesser hedgehog tenrec</name>
    <dbReference type="NCBI Taxonomy" id="9371"/>
    <lineage>
        <taxon>Eukaryota</taxon>
        <taxon>Metazoa</taxon>
        <taxon>Chordata</taxon>
        <taxon>Craniata</taxon>
        <taxon>Vertebrata</taxon>
        <taxon>Euteleostomi</taxon>
        <taxon>Mammalia</taxon>
        <taxon>Eutheria</taxon>
        <taxon>Afrotheria</taxon>
        <taxon>Tenrecidae</taxon>
        <taxon>Tenrecinae</taxon>
        <taxon>Echinops</taxon>
    </lineage>
</organism>